<dbReference type="InterPro" id="IPR011711">
    <property type="entry name" value="GntR_C"/>
</dbReference>
<dbReference type="InterPro" id="IPR036390">
    <property type="entry name" value="WH_DNA-bd_sf"/>
</dbReference>
<feature type="domain" description="HTH gntR-type" evidence="4">
    <location>
        <begin position="13"/>
        <end position="80"/>
    </location>
</feature>
<dbReference type="AlphaFoldDB" id="A0A5R9ALU6"/>
<dbReference type="Gene3D" id="1.10.10.10">
    <property type="entry name" value="Winged helix-like DNA-binding domain superfamily/Winged helix DNA-binding domain"/>
    <property type="match status" value="1"/>
</dbReference>
<sequence>MSSPQSFKRVNRESTAGLITRQLREAIMYGRLSPGAQLSEANLAAEFGVSRGPLREATQRLVQEGLVRAEPNRGLFVKELDEHEIRDLYAARIAIETAAGRTIIRQHRQTAIAQLRDAYQTMQQAAEDGTLDRLSDADLHFHEVLVDSAGSARLQRMHQTLMVETRMCLTALQGTYRDPEDQVAEHRRIAEAIAAGDSAGLVDAIEEHMQEALDRLVPGTRSAGASAQV</sequence>
<dbReference type="GO" id="GO:0003700">
    <property type="term" value="F:DNA-binding transcription factor activity"/>
    <property type="evidence" value="ECO:0007669"/>
    <property type="project" value="InterPro"/>
</dbReference>
<dbReference type="Proteomes" id="UP000306544">
    <property type="component" value="Unassembled WGS sequence"/>
</dbReference>
<dbReference type="PANTHER" id="PTHR43537">
    <property type="entry name" value="TRANSCRIPTIONAL REGULATOR, GNTR FAMILY"/>
    <property type="match status" value="1"/>
</dbReference>
<dbReference type="EMBL" id="VAWA01000003">
    <property type="protein sequence ID" value="TLP78955.1"/>
    <property type="molecule type" value="Genomic_DNA"/>
</dbReference>
<keyword evidence="3" id="KW-0804">Transcription</keyword>
<dbReference type="Pfam" id="PF00392">
    <property type="entry name" value="GntR"/>
    <property type="match status" value="1"/>
</dbReference>
<gene>
    <name evidence="5" type="ORF">FEF27_03625</name>
</gene>
<evidence type="ECO:0000256" key="2">
    <source>
        <dbReference type="ARBA" id="ARBA00023125"/>
    </source>
</evidence>
<name>A0A5R9ALU6_9MICC</name>
<dbReference type="Gene3D" id="1.20.120.530">
    <property type="entry name" value="GntR ligand-binding domain-like"/>
    <property type="match status" value="1"/>
</dbReference>
<keyword evidence="1" id="KW-0805">Transcription regulation</keyword>
<dbReference type="Pfam" id="PF07729">
    <property type="entry name" value="FCD"/>
    <property type="match status" value="1"/>
</dbReference>
<dbReference type="InterPro" id="IPR008920">
    <property type="entry name" value="TF_FadR/GntR_C"/>
</dbReference>
<protein>
    <submittedName>
        <fullName evidence="5">GntR family transcriptional regulator</fullName>
    </submittedName>
</protein>
<dbReference type="PROSITE" id="PS50949">
    <property type="entry name" value="HTH_GNTR"/>
    <property type="match status" value="1"/>
</dbReference>
<dbReference type="SUPFAM" id="SSF48008">
    <property type="entry name" value="GntR ligand-binding domain-like"/>
    <property type="match status" value="1"/>
</dbReference>
<dbReference type="InterPro" id="IPR036388">
    <property type="entry name" value="WH-like_DNA-bd_sf"/>
</dbReference>
<evidence type="ECO:0000256" key="3">
    <source>
        <dbReference type="ARBA" id="ARBA00023163"/>
    </source>
</evidence>
<dbReference type="GO" id="GO:0003677">
    <property type="term" value="F:DNA binding"/>
    <property type="evidence" value="ECO:0007669"/>
    <property type="project" value="UniProtKB-KW"/>
</dbReference>
<evidence type="ECO:0000259" key="4">
    <source>
        <dbReference type="PROSITE" id="PS50949"/>
    </source>
</evidence>
<dbReference type="SUPFAM" id="SSF46785">
    <property type="entry name" value="Winged helix' DNA-binding domain"/>
    <property type="match status" value="1"/>
</dbReference>
<dbReference type="SMART" id="SM00895">
    <property type="entry name" value="FCD"/>
    <property type="match status" value="1"/>
</dbReference>
<comment type="caution">
    <text evidence="5">The sequence shown here is derived from an EMBL/GenBank/DDBJ whole genome shotgun (WGS) entry which is preliminary data.</text>
</comment>
<dbReference type="OrthoDB" id="9816161at2"/>
<keyword evidence="2" id="KW-0238">DNA-binding</keyword>
<evidence type="ECO:0000256" key="1">
    <source>
        <dbReference type="ARBA" id="ARBA00023015"/>
    </source>
</evidence>
<organism evidence="5 6">
    <name type="scientific">Nesterenkonia sphaerica</name>
    <dbReference type="NCBI Taxonomy" id="1804988"/>
    <lineage>
        <taxon>Bacteria</taxon>
        <taxon>Bacillati</taxon>
        <taxon>Actinomycetota</taxon>
        <taxon>Actinomycetes</taxon>
        <taxon>Micrococcales</taxon>
        <taxon>Micrococcaceae</taxon>
        <taxon>Nesterenkonia</taxon>
    </lineage>
</organism>
<dbReference type="PANTHER" id="PTHR43537:SF5">
    <property type="entry name" value="UXU OPERON TRANSCRIPTIONAL REGULATOR"/>
    <property type="match status" value="1"/>
</dbReference>
<evidence type="ECO:0000313" key="5">
    <source>
        <dbReference type="EMBL" id="TLP78955.1"/>
    </source>
</evidence>
<dbReference type="SMART" id="SM00345">
    <property type="entry name" value="HTH_GNTR"/>
    <property type="match status" value="1"/>
</dbReference>
<dbReference type="PRINTS" id="PR00035">
    <property type="entry name" value="HTHGNTR"/>
</dbReference>
<reference evidence="5 6" key="1">
    <citation type="submission" date="2019-05" db="EMBL/GenBank/DDBJ databases">
        <title>Nesterenkonia sp. GY239, isolated from the Southern Atlantic Ocean.</title>
        <authorList>
            <person name="Zhang G."/>
        </authorList>
    </citation>
    <scope>NUCLEOTIDE SEQUENCE [LARGE SCALE GENOMIC DNA]</scope>
    <source>
        <strain evidence="5 6">GY239</strain>
    </source>
</reference>
<dbReference type="RefSeq" id="WP_138169466.1">
    <property type="nucleotide sequence ID" value="NZ_VAWA01000003.1"/>
</dbReference>
<keyword evidence="6" id="KW-1185">Reference proteome</keyword>
<proteinExistence type="predicted"/>
<accession>A0A5R9ALU6</accession>
<dbReference type="InterPro" id="IPR000524">
    <property type="entry name" value="Tscrpt_reg_HTH_GntR"/>
</dbReference>
<evidence type="ECO:0000313" key="6">
    <source>
        <dbReference type="Proteomes" id="UP000306544"/>
    </source>
</evidence>
<dbReference type="CDD" id="cd07377">
    <property type="entry name" value="WHTH_GntR"/>
    <property type="match status" value="1"/>
</dbReference>